<evidence type="ECO:0000313" key="7">
    <source>
        <dbReference type="EMBL" id="MBD2863041.1"/>
    </source>
</evidence>
<reference evidence="7" key="1">
    <citation type="submission" date="2020-09" db="EMBL/GenBank/DDBJ databases">
        <title>A novel bacterium of genus Paenibacillus, isolated from South China Sea.</title>
        <authorList>
            <person name="Huang H."/>
            <person name="Mo K."/>
            <person name="Hu Y."/>
        </authorList>
    </citation>
    <scope>NUCLEOTIDE SEQUENCE</scope>
    <source>
        <strain evidence="7">IB182363</strain>
    </source>
</reference>
<protein>
    <submittedName>
        <fullName evidence="7">RDD family protein</fullName>
    </submittedName>
</protein>
<feature type="transmembrane region" description="Helical" evidence="5">
    <location>
        <begin position="63"/>
        <end position="83"/>
    </location>
</feature>
<keyword evidence="4 5" id="KW-0472">Membrane</keyword>
<evidence type="ECO:0000256" key="1">
    <source>
        <dbReference type="ARBA" id="ARBA00004141"/>
    </source>
</evidence>
<comment type="subcellular location">
    <subcellularLocation>
        <location evidence="1">Membrane</location>
        <topology evidence="1">Multi-pass membrane protein</topology>
    </subcellularLocation>
</comment>
<dbReference type="InterPro" id="IPR010432">
    <property type="entry name" value="RDD"/>
</dbReference>
<dbReference type="RefSeq" id="WP_190928481.1">
    <property type="nucleotide sequence ID" value="NZ_JACXJA010000016.1"/>
</dbReference>
<evidence type="ECO:0000259" key="6">
    <source>
        <dbReference type="Pfam" id="PF06271"/>
    </source>
</evidence>
<name>A0A927GZI8_9BACL</name>
<feature type="domain" description="RDD" evidence="6">
    <location>
        <begin position="23"/>
        <end position="154"/>
    </location>
</feature>
<gene>
    <name evidence="7" type="ORF">IDH45_13695</name>
</gene>
<evidence type="ECO:0000313" key="8">
    <source>
        <dbReference type="Proteomes" id="UP000639396"/>
    </source>
</evidence>
<accession>A0A927GZI8</accession>
<dbReference type="AlphaFoldDB" id="A0A927GZI8"/>
<organism evidence="7 8">
    <name type="scientific">Paenibacillus oceani</name>
    <dbReference type="NCBI Taxonomy" id="2772510"/>
    <lineage>
        <taxon>Bacteria</taxon>
        <taxon>Bacillati</taxon>
        <taxon>Bacillota</taxon>
        <taxon>Bacilli</taxon>
        <taxon>Bacillales</taxon>
        <taxon>Paenibacillaceae</taxon>
        <taxon>Paenibacillus</taxon>
    </lineage>
</organism>
<dbReference type="Proteomes" id="UP000639396">
    <property type="component" value="Unassembled WGS sequence"/>
</dbReference>
<evidence type="ECO:0000256" key="4">
    <source>
        <dbReference type="ARBA" id="ARBA00023136"/>
    </source>
</evidence>
<dbReference type="PANTHER" id="PTHR38480:SF1">
    <property type="entry name" value="SLR0254 PROTEIN"/>
    <property type="match status" value="1"/>
</dbReference>
<comment type="caution">
    <text evidence="7">The sequence shown here is derived from an EMBL/GenBank/DDBJ whole genome shotgun (WGS) entry which is preliminary data.</text>
</comment>
<keyword evidence="2 5" id="KW-0812">Transmembrane</keyword>
<dbReference type="EMBL" id="JACXJA010000016">
    <property type="protein sequence ID" value="MBD2863041.1"/>
    <property type="molecule type" value="Genomic_DNA"/>
</dbReference>
<keyword evidence="3 5" id="KW-1133">Transmembrane helix</keyword>
<proteinExistence type="predicted"/>
<dbReference type="GO" id="GO:0016020">
    <property type="term" value="C:membrane"/>
    <property type="evidence" value="ECO:0007669"/>
    <property type="project" value="UniProtKB-SubCell"/>
</dbReference>
<dbReference type="PANTHER" id="PTHR38480">
    <property type="entry name" value="SLR0254 PROTEIN"/>
    <property type="match status" value="1"/>
</dbReference>
<evidence type="ECO:0000256" key="5">
    <source>
        <dbReference type="SAM" id="Phobius"/>
    </source>
</evidence>
<evidence type="ECO:0000256" key="2">
    <source>
        <dbReference type="ARBA" id="ARBA00022692"/>
    </source>
</evidence>
<feature type="transmembrane region" description="Helical" evidence="5">
    <location>
        <begin position="30"/>
        <end position="51"/>
    </location>
</feature>
<sequence>MNQTFQREMDVVTPEQVRLKFQTAGIGSRAGAQAIDMLLLGLVILLVYALFGEVLIRTGESLLTEYALAGAIVLAFLLQYGYFTVSEYVAGRTIGKRIVGLRVLQDNGQPVTVLSSLIRNLLRIFDFLPVGYTLGAIVSFLHPSDKRLGDLLAGTVVVYDTAGERGRRNKRTNKVIERRRVNLPAFTLDERYKRLVGREDWLLLRTFIDRLEWMDSYSLRMLAPQIVAHFTAKLELTPGELPALPPEDVLVALYEQLREDWEL</sequence>
<keyword evidence="8" id="KW-1185">Reference proteome</keyword>
<evidence type="ECO:0000256" key="3">
    <source>
        <dbReference type="ARBA" id="ARBA00022989"/>
    </source>
</evidence>
<dbReference type="Pfam" id="PF06271">
    <property type="entry name" value="RDD"/>
    <property type="match status" value="1"/>
</dbReference>